<dbReference type="PROSITE" id="PS51257">
    <property type="entry name" value="PROKAR_LIPOPROTEIN"/>
    <property type="match status" value="1"/>
</dbReference>
<feature type="chain" id="PRO_5015333890" evidence="1">
    <location>
        <begin position="21"/>
        <end position="515"/>
    </location>
</feature>
<protein>
    <submittedName>
        <fullName evidence="2">DUF4270 domain-containing protein</fullName>
    </submittedName>
</protein>
<dbReference type="Proteomes" id="UP000241507">
    <property type="component" value="Chromosome"/>
</dbReference>
<evidence type="ECO:0000313" key="3">
    <source>
        <dbReference type="Proteomes" id="UP000241507"/>
    </source>
</evidence>
<dbReference type="InterPro" id="IPR025366">
    <property type="entry name" value="DUF4270"/>
</dbReference>
<sequence>MKLNKLIQFAAVLVALSAFTACDEDYSKIGGEIINNPTDVKMNEYEVDAYSQKINSVQTNNLANLVLGTYKDPVYGESTASIVTQLSLSRVDPEFGTNPQLDSVVLTLPYYSTETAESTTDDPRYKLDSIFGGGSFKLSVYETSYFLNDLDPETDFEQRQKYFSDQQPVVEQHIVGDPLFVDPNFKPSAVTYDTYEVKNGETDTVTNAPALRIKLPIAFFQNKILNKEGSSELMNNGNFRNYFRSLFIKAEPNETDGSQILFNFSGSDLKISLYYTHEVEEEVDGNTTTVNKQASYDLMISGGIHFNTYSGEFPDSVLQAINEQDQNSNGSEKLYVKGEEGSMVVIDLFPDESVLQDLIDNKMLVNEANLIFYVDQEAVANSEEPERLLLYNLDNNTLLADYDNDPVTNSVSRKSKLTFAPLLERGEDDKGIFYKIRITQHLSNLINENIENVRLGLVVPGNINVTNFSAVRGIENVQKIPSTSLFTPLGTVLYGDEAADPEKRLKLRIYYTDYN</sequence>
<reference evidence="3" key="1">
    <citation type="submission" date="2018-03" db="EMBL/GenBank/DDBJ databases">
        <title>Gramella fulva sp. nov., isolated from a dry surface of tidal flat.</title>
        <authorList>
            <person name="Hwang S.H."/>
            <person name="Hwang W.M."/>
            <person name="Kang K."/>
            <person name="Ahn T.-Y."/>
        </authorList>
    </citation>
    <scope>NUCLEOTIDE SEQUENCE [LARGE SCALE GENOMIC DNA]</scope>
    <source>
        <strain evidence="3">SH35</strain>
    </source>
</reference>
<keyword evidence="3" id="KW-1185">Reference proteome</keyword>
<feature type="signal peptide" evidence="1">
    <location>
        <begin position="1"/>
        <end position="20"/>
    </location>
</feature>
<dbReference type="AlphaFoldDB" id="A0A2R3Z2R0"/>
<keyword evidence="1" id="KW-0732">Signal</keyword>
<gene>
    <name evidence="2" type="ORF">C7S20_04225</name>
</gene>
<accession>A0A2R3Z2R0</accession>
<dbReference type="RefSeq" id="WP_107011310.1">
    <property type="nucleotide sequence ID" value="NZ_CP028136.1"/>
</dbReference>
<dbReference type="Pfam" id="PF14092">
    <property type="entry name" value="DUF4270"/>
    <property type="match status" value="1"/>
</dbReference>
<name>A0A2R3Z2R0_9FLAO</name>
<dbReference type="KEGG" id="grs:C7S20_04225"/>
<organism evidence="2 3">
    <name type="scientific">Christiangramia fulva</name>
    <dbReference type="NCBI Taxonomy" id="2126553"/>
    <lineage>
        <taxon>Bacteria</taxon>
        <taxon>Pseudomonadati</taxon>
        <taxon>Bacteroidota</taxon>
        <taxon>Flavobacteriia</taxon>
        <taxon>Flavobacteriales</taxon>
        <taxon>Flavobacteriaceae</taxon>
        <taxon>Christiangramia</taxon>
    </lineage>
</organism>
<dbReference type="OrthoDB" id="1466062at2"/>
<evidence type="ECO:0000256" key="1">
    <source>
        <dbReference type="SAM" id="SignalP"/>
    </source>
</evidence>
<dbReference type="EMBL" id="CP028136">
    <property type="protein sequence ID" value="AVR44532.1"/>
    <property type="molecule type" value="Genomic_DNA"/>
</dbReference>
<proteinExistence type="predicted"/>
<evidence type="ECO:0000313" key="2">
    <source>
        <dbReference type="EMBL" id="AVR44532.1"/>
    </source>
</evidence>